<sequence>MQKIAGEFNLSETAFVFKPQHPGHTAKIRIFTPRQELPFAGHPTVGTAVALAQHRNKSEGEQAAILVLEEGVGPVRCAVKIDGDRPGFAEFDLPRLPEPVAFSGTQEAVAAALGVGHHEIGFENHTITGWSAGVPFICIPLANLDTALRARLDGRLWAEFAPSVKGILADAYVYCRETVHHDHAFHVRMFAPGAGIPEDPATGSAAAAFAGAIVMHDTPVDGSHPILIEQGIEMGRPSSIRLELDVKGGSLESARIGGHAVKIAEGKLFV</sequence>
<dbReference type="GO" id="GO:0005737">
    <property type="term" value="C:cytoplasm"/>
    <property type="evidence" value="ECO:0007669"/>
    <property type="project" value="TreeGrafter"/>
</dbReference>
<name>K2PAA9_9HYPH</name>
<feature type="active site" evidence="2">
    <location>
        <position position="12"/>
    </location>
</feature>
<keyword evidence="4" id="KW-1185">Reference proteome</keyword>
<dbReference type="NCBIfam" id="TIGR00654">
    <property type="entry name" value="PhzF_family"/>
    <property type="match status" value="1"/>
</dbReference>
<evidence type="ECO:0000313" key="4">
    <source>
        <dbReference type="Proteomes" id="UP000007374"/>
    </source>
</evidence>
<dbReference type="eggNOG" id="COG0384">
    <property type="taxonomic scope" value="Bacteria"/>
</dbReference>
<reference evidence="3 4" key="1">
    <citation type="journal article" date="2012" name="J. Bacteriol.">
        <title>Genome Sequence of Nitratireductor indicus Type Strain C115.</title>
        <authorList>
            <person name="Lai Q."/>
            <person name="Li G."/>
            <person name="Yu Z."/>
            <person name="Shao Z."/>
        </authorList>
    </citation>
    <scope>NUCLEOTIDE SEQUENCE [LARGE SCALE GENOMIC DNA]</scope>
    <source>
        <strain evidence="3 4">C115</strain>
    </source>
</reference>
<dbReference type="PIRSF" id="PIRSF016184">
    <property type="entry name" value="PhzC_PhzF"/>
    <property type="match status" value="1"/>
</dbReference>
<dbReference type="AlphaFoldDB" id="K2PAA9"/>
<dbReference type="PATRIC" id="fig|1231190.3.peg.977"/>
<dbReference type="InterPro" id="IPR003719">
    <property type="entry name" value="Phenazine_PhzF-like"/>
</dbReference>
<dbReference type="PANTHER" id="PTHR13774">
    <property type="entry name" value="PHENAZINE BIOSYNTHESIS PROTEIN"/>
    <property type="match status" value="1"/>
</dbReference>
<evidence type="ECO:0000313" key="3">
    <source>
        <dbReference type="EMBL" id="EKF44076.1"/>
    </source>
</evidence>
<dbReference type="PANTHER" id="PTHR13774:SF32">
    <property type="entry name" value="ANTISENSE-ENHANCING SEQUENCE 1"/>
    <property type="match status" value="1"/>
</dbReference>
<organism evidence="3 4">
    <name type="scientific">Nitratireductor indicus C115</name>
    <dbReference type="NCBI Taxonomy" id="1231190"/>
    <lineage>
        <taxon>Bacteria</taxon>
        <taxon>Pseudomonadati</taxon>
        <taxon>Pseudomonadota</taxon>
        <taxon>Alphaproteobacteria</taxon>
        <taxon>Hyphomicrobiales</taxon>
        <taxon>Phyllobacteriaceae</taxon>
        <taxon>Nitratireductor</taxon>
    </lineage>
</organism>
<comment type="caution">
    <text evidence="3">The sequence shown here is derived from an EMBL/GenBank/DDBJ whole genome shotgun (WGS) entry which is preliminary data.</text>
</comment>
<accession>K2PAA9</accession>
<evidence type="ECO:0000256" key="2">
    <source>
        <dbReference type="PIRSR" id="PIRSR016184-1"/>
    </source>
</evidence>
<dbReference type="Pfam" id="PF02567">
    <property type="entry name" value="PhzC-PhzF"/>
    <property type="match status" value="1"/>
</dbReference>
<dbReference type="Gene3D" id="3.10.310.10">
    <property type="entry name" value="Diaminopimelate Epimerase, Chain A, domain 1"/>
    <property type="match status" value="2"/>
</dbReference>
<evidence type="ECO:0000256" key="1">
    <source>
        <dbReference type="ARBA" id="ARBA00008270"/>
    </source>
</evidence>
<comment type="similarity">
    <text evidence="1">Belongs to the PhzF family.</text>
</comment>
<protein>
    <submittedName>
        <fullName evidence="3">PhzF family phenazine biosynthesis protein</fullName>
    </submittedName>
</protein>
<dbReference type="STRING" id="721133.SAMN05216176_101375"/>
<proteinExistence type="inferred from homology"/>
<dbReference type="EMBL" id="AMSI01000002">
    <property type="protein sequence ID" value="EKF44076.1"/>
    <property type="molecule type" value="Genomic_DNA"/>
</dbReference>
<dbReference type="Proteomes" id="UP000007374">
    <property type="component" value="Unassembled WGS sequence"/>
</dbReference>
<dbReference type="GO" id="GO:0016853">
    <property type="term" value="F:isomerase activity"/>
    <property type="evidence" value="ECO:0007669"/>
    <property type="project" value="TreeGrafter"/>
</dbReference>
<gene>
    <name evidence="3" type="ORF">NA8A_04670</name>
</gene>
<dbReference type="SUPFAM" id="SSF54506">
    <property type="entry name" value="Diaminopimelate epimerase-like"/>
    <property type="match status" value="1"/>
</dbReference>